<feature type="domain" description="Glycosyl hydrolase family 32 N-terminal" evidence="4">
    <location>
        <begin position="2"/>
        <end position="47"/>
    </location>
</feature>
<evidence type="ECO:0000259" key="4">
    <source>
        <dbReference type="Pfam" id="PF00251"/>
    </source>
</evidence>
<protein>
    <submittedName>
        <fullName evidence="5">CAZy families GH32 protein</fullName>
    </submittedName>
</protein>
<proteinExistence type="inferred from homology"/>
<dbReference type="EMBL" id="KF120485">
    <property type="protein sequence ID" value="AIA87758.1"/>
    <property type="molecule type" value="Genomic_DNA"/>
</dbReference>
<dbReference type="Gene3D" id="2.115.10.20">
    <property type="entry name" value="Glycosyl hydrolase domain, family 43"/>
    <property type="match status" value="1"/>
</dbReference>
<dbReference type="InterPro" id="IPR023296">
    <property type="entry name" value="Glyco_hydro_beta-prop_sf"/>
</dbReference>
<evidence type="ECO:0000256" key="3">
    <source>
        <dbReference type="ARBA" id="ARBA00023295"/>
    </source>
</evidence>
<dbReference type="GO" id="GO:0016798">
    <property type="term" value="F:hydrolase activity, acting on glycosyl bonds"/>
    <property type="evidence" value="ECO:0007669"/>
    <property type="project" value="UniProtKB-KW"/>
</dbReference>
<evidence type="ECO:0000256" key="2">
    <source>
        <dbReference type="ARBA" id="ARBA00022801"/>
    </source>
</evidence>
<dbReference type="InterPro" id="IPR013148">
    <property type="entry name" value="Glyco_hydro_32_N"/>
</dbReference>
<comment type="similarity">
    <text evidence="1">Belongs to the glycosyl hydrolase 32 family.</text>
</comment>
<reference evidence="5" key="1">
    <citation type="journal article" date="2013" name="Environ. Microbiol.">
        <title>Seasonally variable intestinal metagenomes of the red palm weevil (Rhynchophorus ferrugineus).</title>
        <authorList>
            <person name="Jia S."/>
            <person name="Zhang X."/>
            <person name="Zhang G."/>
            <person name="Yin A."/>
            <person name="Zhang S."/>
            <person name="Li F."/>
            <person name="Wang L."/>
            <person name="Zhao D."/>
            <person name="Yun Q."/>
            <person name="Tala"/>
            <person name="Wang J."/>
            <person name="Sun G."/>
            <person name="Baabdullah M."/>
            <person name="Yu X."/>
            <person name="Hu S."/>
            <person name="Al-Mssallem I.S."/>
            <person name="Yu J."/>
        </authorList>
    </citation>
    <scope>NUCLEOTIDE SEQUENCE</scope>
</reference>
<keyword evidence="3" id="KW-0326">Glycosidase</keyword>
<dbReference type="AlphaFoldDB" id="A0A060BTL7"/>
<evidence type="ECO:0000313" key="5">
    <source>
        <dbReference type="EMBL" id="AIA87758.1"/>
    </source>
</evidence>
<accession>A0A060BTL7</accession>
<name>A0A060BTL7_9LACO</name>
<evidence type="ECO:0000256" key="1">
    <source>
        <dbReference type="ARBA" id="ARBA00009902"/>
    </source>
</evidence>
<organism evidence="5">
    <name type="scientific">uncultured Lactobacillus sp</name>
    <dbReference type="NCBI Taxonomy" id="153152"/>
    <lineage>
        <taxon>Bacteria</taxon>
        <taxon>Bacillati</taxon>
        <taxon>Bacillota</taxon>
        <taxon>Bacilli</taxon>
        <taxon>Lactobacillales</taxon>
        <taxon>Lactobacillaceae</taxon>
        <taxon>Lactobacillus</taxon>
        <taxon>environmental samples</taxon>
    </lineage>
</organism>
<keyword evidence="2" id="KW-0378">Hydrolase</keyword>
<sequence length="63" mass="7377">MGYMIECPNLVFVDNKPVLIFCPQGLDHEVSSYANIYPNMYIVGEKLNLMLLKWKLSKKYHLI</sequence>
<dbReference type="SUPFAM" id="SSF75005">
    <property type="entry name" value="Arabinanase/levansucrase/invertase"/>
    <property type="match status" value="1"/>
</dbReference>
<dbReference type="Pfam" id="PF00251">
    <property type="entry name" value="Glyco_hydro_32N"/>
    <property type="match status" value="1"/>
</dbReference>